<accession>A0A1M6DC45</accession>
<sequence length="931" mass="106566">MKQYILYFTLCIGLGAFCQELPPIKNYPPREYAGEYQNWDISQAPSKALFVANHMSLLEFDGSTWQKYQLPEPSIIRSVKVVGDRIYTGSYKQFGYWEKENTGRLSYTSLSDQLTMPMAEDEEFWEILALDGSILFQSLDRIYIYDLEENGIKVIEAETQKAKLSVVNNQVYFQIAKKGLFTIEAGQPVMVSDAPEFVSNTLVGIYDHGGELMVINDKGRFYLYDFDRLSPWPTEMDGSNIKLYESRQLKDSSFVLGSIGTGFYHLSPSGNLIQNVNQARGLNNNTVLSIFEDLDGNLWLGLDNGISVVNLHSPINEYIDQLGNLGLVYAALAHDGYLYLGTNQGLFARKTDSDDPFKLISGTEGQVWSLQCIGDTVFCGHNNGTFEVVGNTAKSISDFPGTWDIRTIGSHDRFLLQGNYNGLSVLERKNGSWALRNTIEGFNTSSRFFEIDSLTVIVNHEQKGLYQLELDKTLSRVKKVERTPRKGHGANIFRFNDAIYYKTHNAVYQLKNTLKHIYRDSTLTTLIYNGTQNPTSIITPDTLGQKLWYFSDTAINYVSRNTLTGKMGLTSIPISGTIRRNLGVSGFENISPIGTDKYLIGSSNGYITLDLKKVNILKNKVSINSVTSGRYNAISTQNDLTTAGDFDFTHNNLKFTFGVPEFDKYTDVQFQYKLKGLYDQWSEWTEKPEAVYNNLPFGSYEFTVRAQIGQTPSENNASYRFTINRPWYASNLALLLYTLILVLLFLGIHRLYRRYYRKKQDSIIKQNKKELELQKLEEKDKIAQIINEKLQNEIENKNRELAISTMSILKKNKFLYALKKELSKVSQPDKTIKNVIHKIDQNINSEDDWKFFEDAFNNADKDFLKRIKSKHDSLTNNDLRLCAYLRLNLTSKEIAPLLNISTKSVEMKRYRLRKKFNLPHEENLIDYILNF</sequence>
<dbReference type="STRING" id="192903.SAMN04488513_1011053"/>
<dbReference type="InterPro" id="IPR016032">
    <property type="entry name" value="Sig_transdc_resp-reg_C-effctor"/>
</dbReference>
<dbReference type="Gene3D" id="1.10.10.10">
    <property type="entry name" value="Winged helix-like DNA-binding domain superfamily/Winged helix DNA-binding domain"/>
    <property type="match status" value="1"/>
</dbReference>
<keyword evidence="2" id="KW-0472">Membrane</keyword>
<feature type="coiled-coil region" evidence="1">
    <location>
        <begin position="759"/>
        <end position="807"/>
    </location>
</feature>
<evidence type="ECO:0000313" key="4">
    <source>
        <dbReference type="EMBL" id="SHI70822.1"/>
    </source>
</evidence>
<evidence type="ECO:0000313" key="5">
    <source>
        <dbReference type="Proteomes" id="UP000184543"/>
    </source>
</evidence>
<gene>
    <name evidence="4" type="ORF">SAMN04488513_1011053</name>
</gene>
<dbReference type="InterPro" id="IPR011123">
    <property type="entry name" value="Y_Y_Y"/>
</dbReference>
<dbReference type="InterPro" id="IPR013783">
    <property type="entry name" value="Ig-like_fold"/>
</dbReference>
<dbReference type="InterPro" id="IPR036388">
    <property type="entry name" value="WH-like_DNA-bd_sf"/>
</dbReference>
<keyword evidence="1" id="KW-0175">Coiled coil</keyword>
<name>A0A1M6DC45_9FLAO</name>
<dbReference type="Gene3D" id="2.60.40.10">
    <property type="entry name" value="Immunoglobulins"/>
    <property type="match status" value="1"/>
</dbReference>
<dbReference type="Pfam" id="PF07495">
    <property type="entry name" value="Y_Y_Y"/>
    <property type="match status" value="1"/>
</dbReference>
<feature type="domain" description="HTH luxR-type" evidence="3">
    <location>
        <begin position="871"/>
        <end position="928"/>
    </location>
</feature>
<dbReference type="Gene3D" id="2.130.10.10">
    <property type="entry name" value="YVTN repeat-like/Quinoprotein amine dehydrogenase"/>
    <property type="match status" value="1"/>
</dbReference>
<dbReference type="GO" id="GO:0006355">
    <property type="term" value="P:regulation of DNA-templated transcription"/>
    <property type="evidence" value="ECO:0007669"/>
    <property type="project" value="InterPro"/>
</dbReference>
<evidence type="ECO:0000256" key="2">
    <source>
        <dbReference type="SAM" id="Phobius"/>
    </source>
</evidence>
<dbReference type="Proteomes" id="UP000184543">
    <property type="component" value="Unassembled WGS sequence"/>
</dbReference>
<dbReference type="SMART" id="SM00421">
    <property type="entry name" value="HTH_LUXR"/>
    <property type="match status" value="1"/>
</dbReference>
<keyword evidence="2" id="KW-1133">Transmembrane helix</keyword>
<dbReference type="RefSeq" id="WP_072989567.1">
    <property type="nucleotide sequence ID" value="NZ_FQYU01000001.1"/>
</dbReference>
<feature type="transmembrane region" description="Helical" evidence="2">
    <location>
        <begin position="727"/>
        <end position="748"/>
    </location>
</feature>
<evidence type="ECO:0000256" key="1">
    <source>
        <dbReference type="SAM" id="Coils"/>
    </source>
</evidence>
<dbReference type="GO" id="GO:0003677">
    <property type="term" value="F:DNA binding"/>
    <property type="evidence" value="ECO:0007669"/>
    <property type="project" value="InterPro"/>
</dbReference>
<evidence type="ECO:0000259" key="3">
    <source>
        <dbReference type="SMART" id="SM00421"/>
    </source>
</evidence>
<organism evidence="4 5">
    <name type="scientific">Pseudozobellia thermophila</name>
    <dbReference type="NCBI Taxonomy" id="192903"/>
    <lineage>
        <taxon>Bacteria</taxon>
        <taxon>Pseudomonadati</taxon>
        <taxon>Bacteroidota</taxon>
        <taxon>Flavobacteriia</taxon>
        <taxon>Flavobacteriales</taxon>
        <taxon>Flavobacteriaceae</taxon>
        <taxon>Pseudozobellia</taxon>
    </lineage>
</organism>
<dbReference type="InterPro" id="IPR015943">
    <property type="entry name" value="WD40/YVTN_repeat-like_dom_sf"/>
</dbReference>
<reference evidence="5" key="1">
    <citation type="submission" date="2016-11" db="EMBL/GenBank/DDBJ databases">
        <authorList>
            <person name="Varghese N."/>
            <person name="Submissions S."/>
        </authorList>
    </citation>
    <scope>NUCLEOTIDE SEQUENCE [LARGE SCALE GENOMIC DNA]</scope>
    <source>
        <strain evidence="5">DSM 19858</strain>
    </source>
</reference>
<keyword evidence="2" id="KW-0812">Transmembrane</keyword>
<dbReference type="SUPFAM" id="SSF46894">
    <property type="entry name" value="C-terminal effector domain of the bipartite response regulators"/>
    <property type="match status" value="1"/>
</dbReference>
<dbReference type="InterPro" id="IPR000792">
    <property type="entry name" value="Tscrpt_reg_LuxR_C"/>
</dbReference>
<protein>
    <submittedName>
        <fullName evidence="4">Regulatory protein, luxR family</fullName>
    </submittedName>
</protein>
<keyword evidence="5" id="KW-1185">Reference proteome</keyword>
<dbReference type="AlphaFoldDB" id="A0A1M6DC45"/>
<dbReference type="EMBL" id="FQYU01000001">
    <property type="protein sequence ID" value="SHI70822.1"/>
    <property type="molecule type" value="Genomic_DNA"/>
</dbReference>
<proteinExistence type="predicted"/>
<dbReference type="SUPFAM" id="SSF69322">
    <property type="entry name" value="Tricorn protease domain 2"/>
    <property type="match status" value="1"/>
</dbReference>
<dbReference type="OrthoDB" id="1090267at2"/>